<keyword evidence="6 8" id="KW-0472">Membrane</keyword>
<dbReference type="Proteomes" id="UP000278886">
    <property type="component" value="Chromosome"/>
</dbReference>
<evidence type="ECO:0000256" key="5">
    <source>
        <dbReference type="ARBA" id="ARBA00022989"/>
    </source>
</evidence>
<reference evidence="12" key="1">
    <citation type="submission" date="2018-09" db="EMBL/GenBank/DDBJ databases">
        <title>Genome sequencing of strain 2DFWR-13.</title>
        <authorList>
            <person name="Heo J."/>
            <person name="Kim S.-J."/>
            <person name="Kwon S.-W."/>
        </authorList>
    </citation>
    <scope>NUCLEOTIDE SEQUENCE [LARGE SCALE GENOMIC DNA]</scope>
    <source>
        <strain evidence="12">2DFWR-13</strain>
    </source>
</reference>
<dbReference type="Gene3D" id="1.20.1560.10">
    <property type="entry name" value="ABC transporter type 1, transmembrane domain"/>
    <property type="match status" value="2"/>
</dbReference>
<dbReference type="GO" id="GO:0005524">
    <property type="term" value="F:ATP binding"/>
    <property type="evidence" value="ECO:0007669"/>
    <property type="project" value="UniProtKB-KW"/>
</dbReference>
<sequence>MPASARRRPQLGPGGLRALWPVALASLAGAFGIVLIAESIARQLAALAAGEDPSAWLALGAAGVLLRAGAVWAQAVLARRAAIRAKAQLRRDLVRRIAAGDASGGGTAVLATEGLDALDDYFGVAIPAMISAVVVPVVAGLRVLGADLVSTIVLACTIPLVPVFMVLIGMHTRDRVDRASDALTRLADHLVELARGLPVLVGLGRLEEQLAALDAIQTDYRRRTQATLRTAFLSALALELIATLSVAVVAVFLGIRLLSGDVTLEVALVVLLLAPECFTALRDVGAAFHSSQDGLSALGRVQGLLADGRVAAAPQPGTPALAAVGVRYPGREAVLEGFTLRPVPGRITAVTGPSGAGKSTALAALVGALPADAVLSGRVTGDPERIAYAAQTPRFATETLLAELALAGADADAARALAAELGLAGLLLAPLAELSPGEQRRAALARALARVDAGAELLVLDEPTAHLDEAAAARVRHAIRARADRVATVLVSHEPATLALADDAVPVGGAALVGRMAAEPRVEPAATPAVPQAAPAASRGAPAQRTRPATTTRALRTVLGFAPGRWIGASLMGALSIGLGLALTAVSGWLIVRAAEMPAIMYLLVAIVGVRFFGLGRPVARYVERLLSHDAVFRATDALRLRLWRRLAAQGPAMRGLLGGGAALDLLVTEPAELREQLPRILPPLAAGTLAVAGVGVTTSLLAPELAPAVWAVLVATVLVAAGGAVLGARAAGRDRVASRAALVRRIAALGEAAEELRGTGLAPAATAAIERLDARAAAAERRTAAASGLGTALAVAGCAGLAVAVPVVAPAGTPVATVAVVSLLALALVEAVSGIAAAARRIPALAAVLGRLAPVLDAAETTGGTRTLDGPVASLELRGVERRLPGLDRPLFTGLEGRVSRGERLRLDGPSGSGKSTLLAMIMGAIPPDAGEVLADGVPVAELDRAHWSGHVAWCPQEAHVFDSSIRGNLLIGRGRAEPVGDAELAAVMERVGLGPLVRTLPDGLATRVGQAGRALSGGERQRLAVARALLSRAELLLLDEPTAHLDEPTARALMADLREAGDDRLVVLVSHRADDHGARDRLVRLGDAAFAPVASGG</sequence>
<evidence type="ECO:0000256" key="4">
    <source>
        <dbReference type="ARBA" id="ARBA00022840"/>
    </source>
</evidence>
<dbReference type="GO" id="GO:0045454">
    <property type="term" value="P:cell redox homeostasis"/>
    <property type="evidence" value="ECO:0007669"/>
    <property type="project" value="InterPro"/>
</dbReference>
<feature type="transmembrane region" description="Helical" evidence="8">
    <location>
        <begin position="709"/>
        <end position="729"/>
    </location>
</feature>
<feature type="transmembrane region" description="Helical" evidence="8">
    <location>
        <begin position="148"/>
        <end position="168"/>
    </location>
</feature>
<evidence type="ECO:0000256" key="1">
    <source>
        <dbReference type="ARBA" id="ARBA00004651"/>
    </source>
</evidence>
<dbReference type="OrthoDB" id="3237158at2"/>
<dbReference type="InterPro" id="IPR036640">
    <property type="entry name" value="ABC1_TM_sf"/>
</dbReference>
<dbReference type="PROSITE" id="PS50929">
    <property type="entry name" value="ABC_TM1F"/>
    <property type="match status" value="2"/>
</dbReference>
<dbReference type="InterPro" id="IPR003439">
    <property type="entry name" value="ABC_transporter-like_ATP-bd"/>
</dbReference>
<keyword evidence="5 8" id="KW-1133">Transmembrane helix</keyword>
<feature type="transmembrane region" description="Helical" evidence="8">
    <location>
        <begin position="262"/>
        <end position="281"/>
    </location>
</feature>
<dbReference type="InterPro" id="IPR011527">
    <property type="entry name" value="ABC1_TM_dom"/>
</dbReference>
<keyword evidence="2 8" id="KW-0812">Transmembrane</keyword>
<dbReference type="EMBL" id="CP032630">
    <property type="protein sequence ID" value="AYF97017.1"/>
    <property type="molecule type" value="Genomic_DNA"/>
</dbReference>
<accession>A0A387B3X9</accession>
<dbReference type="SUPFAM" id="SSF90123">
    <property type="entry name" value="ABC transporter transmembrane region"/>
    <property type="match status" value="2"/>
</dbReference>
<dbReference type="Pfam" id="PF00664">
    <property type="entry name" value="ABC_membrane"/>
    <property type="match status" value="1"/>
</dbReference>
<dbReference type="GO" id="GO:0140359">
    <property type="term" value="F:ABC-type transporter activity"/>
    <property type="evidence" value="ECO:0007669"/>
    <property type="project" value="InterPro"/>
</dbReference>
<feature type="region of interest" description="Disordered" evidence="7">
    <location>
        <begin position="524"/>
        <end position="549"/>
    </location>
</feature>
<dbReference type="PANTHER" id="PTHR24221:SF654">
    <property type="entry name" value="ATP-BINDING CASSETTE SUB-FAMILY B MEMBER 6"/>
    <property type="match status" value="1"/>
</dbReference>
<feature type="domain" description="ABC transmembrane type-1" evidence="10">
    <location>
        <begin position="22"/>
        <end position="293"/>
    </location>
</feature>
<name>A0A387B3X9_9MICO</name>
<feature type="domain" description="ABC transporter" evidence="9">
    <location>
        <begin position="876"/>
        <end position="1097"/>
    </location>
</feature>
<gene>
    <name evidence="11" type="primary">cydC</name>
    <name evidence="11" type="ORF">D7I47_01280</name>
</gene>
<evidence type="ECO:0000259" key="9">
    <source>
        <dbReference type="PROSITE" id="PS50893"/>
    </source>
</evidence>
<dbReference type="InterPro" id="IPR003593">
    <property type="entry name" value="AAA+_ATPase"/>
</dbReference>
<dbReference type="InterPro" id="IPR017871">
    <property type="entry name" value="ABC_transporter-like_CS"/>
</dbReference>
<feature type="transmembrane region" description="Helical" evidence="8">
    <location>
        <begin position="231"/>
        <end position="256"/>
    </location>
</feature>
<feature type="transmembrane region" description="Helical" evidence="8">
    <location>
        <begin position="816"/>
        <end position="840"/>
    </location>
</feature>
<dbReference type="CDD" id="cd18584">
    <property type="entry name" value="ABC_6TM_AarD_CydD"/>
    <property type="match status" value="1"/>
</dbReference>
<evidence type="ECO:0000313" key="12">
    <source>
        <dbReference type="Proteomes" id="UP000278886"/>
    </source>
</evidence>
<keyword evidence="12" id="KW-1185">Reference proteome</keyword>
<evidence type="ECO:0000256" key="6">
    <source>
        <dbReference type="ARBA" id="ARBA00023136"/>
    </source>
</evidence>
<dbReference type="InterPro" id="IPR014223">
    <property type="entry name" value="ABC_CydC/D"/>
</dbReference>
<feature type="domain" description="ABC transporter" evidence="9">
    <location>
        <begin position="319"/>
        <end position="534"/>
    </location>
</feature>
<feature type="domain" description="ABC transmembrane type-1" evidence="10">
    <location>
        <begin position="567"/>
        <end position="848"/>
    </location>
</feature>
<dbReference type="PANTHER" id="PTHR24221">
    <property type="entry name" value="ATP-BINDING CASSETTE SUB-FAMILY B"/>
    <property type="match status" value="1"/>
</dbReference>
<evidence type="ECO:0000256" key="2">
    <source>
        <dbReference type="ARBA" id="ARBA00022692"/>
    </source>
</evidence>
<evidence type="ECO:0000256" key="3">
    <source>
        <dbReference type="ARBA" id="ARBA00022741"/>
    </source>
</evidence>
<feature type="transmembrane region" description="Helical" evidence="8">
    <location>
        <begin position="790"/>
        <end position="810"/>
    </location>
</feature>
<dbReference type="SMART" id="SM00382">
    <property type="entry name" value="AAA"/>
    <property type="match status" value="2"/>
</dbReference>
<dbReference type="PROSITE" id="PS50893">
    <property type="entry name" value="ABC_TRANSPORTER_2"/>
    <property type="match status" value="2"/>
</dbReference>
<dbReference type="InterPro" id="IPR027417">
    <property type="entry name" value="P-loop_NTPase"/>
</dbReference>
<dbReference type="GO" id="GO:0016887">
    <property type="term" value="F:ATP hydrolysis activity"/>
    <property type="evidence" value="ECO:0007669"/>
    <property type="project" value="InterPro"/>
</dbReference>
<feature type="transmembrane region" description="Helical" evidence="8">
    <location>
        <begin position="566"/>
        <end position="591"/>
    </location>
</feature>
<dbReference type="Pfam" id="PF00005">
    <property type="entry name" value="ABC_tran"/>
    <property type="match status" value="2"/>
</dbReference>
<dbReference type="NCBIfam" id="TIGR02868">
    <property type="entry name" value="CydC"/>
    <property type="match status" value="1"/>
</dbReference>
<dbReference type="SUPFAM" id="SSF52540">
    <property type="entry name" value="P-loop containing nucleoside triphosphate hydrolases"/>
    <property type="match status" value="2"/>
</dbReference>
<comment type="subcellular location">
    <subcellularLocation>
        <location evidence="1">Cell membrane</location>
        <topology evidence="1">Multi-pass membrane protein</topology>
    </subcellularLocation>
</comment>
<dbReference type="PROSITE" id="PS00211">
    <property type="entry name" value="ABC_TRANSPORTER_1"/>
    <property type="match status" value="2"/>
</dbReference>
<organism evidence="11 12">
    <name type="scientific">Protaetiibacter intestinalis</name>
    <dbReference type="NCBI Taxonomy" id="2419774"/>
    <lineage>
        <taxon>Bacteria</taxon>
        <taxon>Bacillati</taxon>
        <taxon>Actinomycetota</taxon>
        <taxon>Actinomycetes</taxon>
        <taxon>Micrococcales</taxon>
        <taxon>Microbacteriaceae</taxon>
        <taxon>Protaetiibacter</taxon>
    </lineage>
</organism>
<dbReference type="Gene3D" id="3.40.50.300">
    <property type="entry name" value="P-loop containing nucleotide triphosphate hydrolases"/>
    <property type="match status" value="2"/>
</dbReference>
<dbReference type="AlphaFoldDB" id="A0A387B3X9"/>
<dbReference type="KEGG" id="lyd:D7I47_01280"/>
<protein>
    <submittedName>
        <fullName evidence="11">Thiol reductant ABC exporter subunit CydC</fullName>
    </submittedName>
</protein>
<dbReference type="GO" id="GO:0034775">
    <property type="term" value="P:glutathione transmembrane transport"/>
    <property type="evidence" value="ECO:0007669"/>
    <property type="project" value="InterPro"/>
</dbReference>
<dbReference type="RefSeq" id="WP_120761368.1">
    <property type="nucleotide sequence ID" value="NZ_CP032630.1"/>
</dbReference>
<dbReference type="GO" id="GO:0005886">
    <property type="term" value="C:plasma membrane"/>
    <property type="evidence" value="ECO:0007669"/>
    <property type="project" value="UniProtKB-SubCell"/>
</dbReference>
<evidence type="ECO:0000256" key="8">
    <source>
        <dbReference type="SAM" id="Phobius"/>
    </source>
</evidence>
<evidence type="ECO:0000259" key="10">
    <source>
        <dbReference type="PROSITE" id="PS50929"/>
    </source>
</evidence>
<keyword evidence="4" id="KW-0067">ATP-binding</keyword>
<keyword evidence="3" id="KW-0547">Nucleotide-binding</keyword>
<feature type="transmembrane region" description="Helical" evidence="8">
    <location>
        <begin position="56"/>
        <end position="78"/>
    </location>
</feature>
<proteinExistence type="predicted"/>
<dbReference type="InterPro" id="IPR039421">
    <property type="entry name" value="Type_1_exporter"/>
</dbReference>
<evidence type="ECO:0000313" key="11">
    <source>
        <dbReference type="EMBL" id="AYF97017.1"/>
    </source>
</evidence>
<feature type="transmembrane region" description="Helical" evidence="8">
    <location>
        <begin position="597"/>
        <end position="615"/>
    </location>
</feature>
<feature type="transmembrane region" description="Helical" evidence="8">
    <location>
        <begin position="16"/>
        <end position="36"/>
    </location>
</feature>
<feature type="transmembrane region" description="Helical" evidence="8">
    <location>
        <begin position="121"/>
        <end position="142"/>
    </location>
</feature>
<evidence type="ECO:0000256" key="7">
    <source>
        <dbReference type="SAM" id="MobiDB-lite"/>
    </source>
</evidence>
<feature type="transmembrane region" description="Helical" evidence="8">
    <location>
        <begin position="681"/>
        <end position="703"/>
    </location>
</feature>